<organism evidence="3 4">
    <name type="scientific">Diaporthe eres</name>
    <name type="common">Phomopsis oblonga</name>
    <dbReference type="NCBI Taxonomy" id="83184"/>
    <lineage>
        <taxon>Eukaryota</taxon>
        <taxon>Fungi</taxon>
        <taxon>Dikarya</taxon>
        <taxon>Ascomycota</taxon>
        <taxon>Pezizomycotina</taxon>
        <taxon>Sordariomycetes</taxon>
        <taxon>Sordariomycetidae</taxon>
        <taxon>Diaporthales</taxon>
        <taxon>Diaporthaceae</taxon>
        <taxon>Diaporthe</taxon>
        <taxon>Diaporthe eres species complex</taxon>
    </lineage>
</organism>
<reference evidence="3 4" key="1">
    <citation type="submission" date="2024-02" db="EMBL/GenBank/DDBJ databases">
        <title>De novo assembly and annotation of 12 fungi associated with fruit tree decline syndrome in Ontario, Canada.</title>
        <authorList>
            <person name="Sulman M."/>
            <person name="Ellouze W."/>
            <person name="Ilyukhin E."/>
        </authorList>
    </citation>
    <scope>NUCLEOTIDE SEQUENCE [LARGE SCALE GENOMIC DNA]</scope>
    <source>
        <strain evidence="3 4">M169</strain>
    </source>
</reference>
<evidence type="ECO:0000259" key="2">
    <source>
        <dbReference type="Pfam" id="PF24809"/>
    </source>
</evidence>
<gene>
    <name evidence="3" type="primary">TAF12_2</name>
    <name evidence="3" type="ORF">SLS63_009042</name>
</gene>
<feature type="compositionally biased region" description="Basic and acidic residues" evidence="1">
    <location>
        <begin position="364"/>
        <end position="373"/>
    </location>
</feature>
<evidence type="ECO:0000256" key="1">
    <source>
        <dbReference type="SAM" id="MobiDB-lite"/>
    </source>
</evidence>
<proteinExistence type="predicted"/>
<feature type="region of interest" description="Disordered" evidence="1">
    <location>
        <begin position="360"/>
        <end position="395"/>
    </location>
</feature>
<accession>A0ABR1P0U2</accession>
<evidence type="ECO:0000313" key="3">
    <source>
        <dbReference type="EMBL" id="KAK7723014.1"/>
    </source>
</evidence>
<dbReference type="EMBL" id="JAKNSF020000063">
    <property type="protein sequence ID" value="KAK7723014.1"/>
    <property type="molecule type" value="Genomic_DNA"/>
</dbReference>
<evidence type="ECO:0000313" key="4">
    <source>
        <dbReference type="Proteomes" id="UP001430848"/>
    </source>
</evidence>
<dbReference type="Pfam" id="PF24809">
    <property type="entry name" value="DUF7708"/>
    <property type="match status" value="1"/>
</dbReference>
<sequence>MAQRQLELSSERFRSELDAEDDRLVRATSLNDVHATIAQTETQLASRQGLRNFDRLSPYINAAERYGKVLEVFCNSSPMVSYIWGPVKLIILAIKEQTRALDLILDAYAQIGNALPRLSALQDSLKDNHDFQLLFTFLYEDITEFHRRVYRIIRKRGMFLWVNLTLALLETSSSLQELRSNVNGLPKDLEDIQRLRCYQGKCVYNDVGFANEGSLRQHVQKVHKKPTPRIPSGLKRKRETENRGSALPSDTLPELPPVDAPPEGTNNYTDPISEQKKPVPGIRMFRPEQMRNIPQLTPEEKTRYENGLRQLWTTLAAAGHGSPQQKETQQKIIDFSHQLVNKMKRPTNKEKYTRAMSQMQSTTERLKSNESRAKTLQQKGAAMTPEEQKNLQNIQSQKPMVIKAYQDAKRFVEAFRKGQVERRAAIQGTNE</sequence>
<feature type="compositionally biased region" description="Basic residues" evidence="1">
    <location>
        <begin position="218"/>
        <end position="227"/>
    </location>
</feature>
<keyword evidence="4" id="KW-1185">Reference proteome</keyword>
<protein>
    <submittedName>
        <fullName evidence="3">Transcription initiation factor TFIID subunit 12</fullName>
    </submittedName>
</protein>
<comment type="caution">
    <text evidence="3">The sequence shown here is derived from an EMBL/GenBank/DDBJ whole genome shotgun (WGS) entry which is preliminary data.</text>
</comment>
<feature type="region of interest" description="Disordered" evidence="1">
    <location>
        <begin position="216"/>
        <end position="278"/>
    </location>
</feature>
<dbReference type="Proteomes" id="UP001430848">
    <property type="component" value="Unassembled WGS sequence"/>
</dbReference>
<feature type="domain" description="DUF7708" evidence="2">
    <location>
        <begin position="62"/>
        <end position="151"/>
    </location>
</feature>
<name>A0ABR1P0U2_DIAER</name>
<dbReference type="InterPro" id="IPR056125">
    <property type="entry name" value="DUF7708"/>
</dbReference>